<evidence type="ECO:0000313" key="1">
    <source>
        <dbReference type="EMBL" id="RVW18469.1"/>
    </source>
</evidence>
<gene>
    <name evidence="2" type="ORF">CK203_059634</name>
    <name evidence="1" type="ORF">CK203_108534</name>
</gene>
<dbReference type="InterPro" id="IPR036397">
    <property type="entry name" value="RNaseH_sf"/>
</dbReference>
<evidence type="ECO:0000313" key="2">
    <source>
        <dbReference type="EMBL" id="RVW63768.1"/>
    </source>
</evidence>
<protein>
    <recommendedName>
        <fullName evidence="4">Integrase catalytic domain-containing protein</fullName>
    </recommendedName>
</protein>
<dbReference type="InterPro" id="IPR012337">
    <property type="entry name" value="RNaseH-like_sf"/>
</dbReference>
<reference evidence="1 3" key="1">
    <citation type="journal article" date="2018" name="PLoS Genet.">
        <title>Population sequencing reveals clonal diversity and ancestral inbreeding in the grapevine cultivar Chardonnay.</title>
        <authorList>
            <person name="Roach M.J."/>
            <person name="Johnson D.L."/>
            <person name="Bohlmann J."/>
            <person name="van Vuuren H.J."/>
            <person name="Jones S.J."/>
            <person name="Pretorius I.S."/>
            <person name="Schmidt S.A."/>
            <person name="Borneman A.R."/>
        </authorList>
    </citation>
    <scope>NUCLEOTIDE SEQUENCE [LARGE SCALE GENOMIC DNA]</scope>
    <source>
        <strain evidence="3">cv. Chardonnay</strain>
        <strain evidence="1">I10V1</strain>
        <tissue evidence="1">Leaf</tissue>
    </source>
</reference>
<proteinExistence type="predicted"/>
<dbReference type="Gene3D" id="3.30.420.10">
    <property type="entry name" value="Ribonuclease H-like superfamily/Ribonuclease H"/>
    <property type="match status" value="1"/>
</dbReference>
<dbReference type="GO" id="GO:0003676">
    <property type="term" value="F:nucleic acid binding"/>
    <property type="evidence" value="ECO:0007669"/>
    <property type="project" value="InterPro"/>
</dbReference>
<name>A0A438C5P6_VITVI</name>
<dbReference type="EMBL" id="QGNW01000732">
    <property type="protein sequence ID" value="RVW63768.1"/>
    <property type="molecule type" value="Genomic_DNA"/>
</dbReference>
<dbReference type="Proteomes" id="UP000288805">
    <property type="component" value="Unassembled WGS sequence"/>
</dbReference>
<comment type="caution">
    <text evidence="1">The sequence shown here is derived from an EMBL/GenBank/DDBJ whole genome shotgun (WGS) entry which is preliminary data.</text>
</comment>
<evidence type="ECO:0000313" key="3">
    <source>
        <dbReference type="Proteomes" id="UP000288805"/>
    </source>
</evidence>
<accession>A0A438C5P6</accession>
<evidence type="ECO:0008006" key="4">
    <source>
        <dbReference type="Google" id="ProtNLM"/>
    </source>
</evidence>
<sequence length="119" mass="13896">MNQTLEMYLRCFTSSRPKEWVQWVPWAEFCYNTSLYAFTRKTPFEVVYGREPPQLVFLCSWLYYALERIGLVAYRLDLPTGKTSGHLQPQPIAVLNSPSNGCKRELLIQWQELPTTDAT</sequence>
<organism evidence="1 3">
    <name type="scientific">Vitis vinifera</name>
    <name type="common">Grape</name>
    <dbReference type="NCBI Taxonomy" id="29760"/>
    <lineage>
        <taxon>Eukaryota</taxon>
        <taxon>Viridiplantae</taxon>
        <taxon>Streptophyta</taxon>
        <taxon>Embryophyta</taxon>
        <taxon>Tracheophyta</taxon>
        <taxon>Spermatophyta</taxon>
        <taxon>Magnoliopsida</taxon>
        <taxon>eudicotyledons</taxon>
        <taxon>Gunneridae</taxon>
        <taxon>Pentapetalae</taxon>
        <taxon>rosids</taxon>
        <taxon>Vitales</taxon>
        <taxon>Vitaceae</taxon>
        <taxon>Viteae</taxon>
        <taxon>Vitis</taxon>
    </lineage>
</organism>
<dbReference type="AlphaFoldDB" id="A0A438C5P6"/>
<dbReference type="SUPFAM" id="SSF53098">
    <property type="entry name" value="Ribonuclease H-like"/>
    <property type="match status" value="1"/>
</dbReference>
<dbReference type="EMBL" id="QGNW01002524">
    <property type="protein sequence ID" value="RVW18469.1"/>
    <property type="molecule type" value="Genomic_DNA"/>
</dbReference>